<accession>A0A8K0NLM5</accession>
<keyword evidence="4" id="KW-0547">Nucleotide-binding</keyword>
<dbReference type="GO" id="GO:0005737">
    <property type="term" value="C:cytoplasm"/>
    <property type="evidence" value="ECO:0007669"/>
    <property type="project" value="TreeGrafter"/>
</dbReference>
<sequence length="741" mass="83798">MSLIPYRPKEGREIVLRHRNAVVVRDRDSQRLEIRGSECPTCHQPLARSSSPEQPYDRSFERNHEYVDPEYFRMLRAGNFDFAPGKGPPSPVRRLVEPASVASSQRQSTSPRATSVTQKKAMFSADDAGPLPHAERSRIRREAFSPNYFKTFFVEERILGRGGKGVVLLVRHEIDGCALGHFACKRVPVGDDHSWLEKVLIEVELLAKLSHPNLVSYRHVWLEDVRLTRFGPSVACAFILQQYCNGGDLHQYVVGGAPREATKEELKAQMRRRSRGHTDMPLDSYLARPQLAFEEIYSLFKDVTSGVAYLHGANYIHRDLKPSNCLLHSENGKLTCLISDFGEVQAENVIRKSTGSTGTISYCAPEVLKMNASGQYGNFTTKSDVFSLGMILYFMCFGRLPYQGANAIQEELEDIDQLRAEIADWQGFQDERQERPDLPSKLYKLLKKLLALDPAERPSASEVLLAMKSETNFDNITKNDWTAPNSPTVRGNRIQNLDSPVPPGTPVSDAKKDKLRGRQPPKNESNILNSHFANGRRSSQEVGSPSPLQKTSTERDHEHRSRGPGVVQQEHDSQFDPFAVSKLTTPVADSTQPSTPHLLMAPPRTRGEEVRYQLTMLGHRAMSVLDIDGEVMESVSRLAIFFLKIFTLSQPCWPYVASMEVAFPLMAVAALELGWPSSVLHLSWPRTHRHRRDGQPMQRNSQAWLHVGFRVVLLGFHFGTLWIARRWNMLCTARRQDEWLP</sequence>
<feature type="compositionally biased region" description="Basic and acidic residues" evidence="10">
    <location>
        <begin position="552"/>
        <end position="561"/>
    </location>
</feature>
<dbReference type="InterPro" id="IPR011009">
    <property type="entry name" value="Kinase-like_dom_sf"/>
</dbReference>
<dbReference type="PANTHER" id="PTHR11042:SF138">
    <property type="entry name" value="SERINE_THREONINE-PROTEIN KINASE IKS1-RELATED"/>
    <property type="match status" value="1"/>
</dbReference>
<dbReference type="GO" id="GO:0005634">
    <property type="term" value="C:nucleus"/>
    <property type="evidence" value="ECO:0007669"/>
    <property type="project" value="TreeGrafter"/>
</dbReference>
<keyword evidence="6" id="KW-0067">ATP-binding</keyword>
<comment type="catalytic activity">
    <reaction evidence="8">
        <text>L-threonyl-[protein] + ATP = O-phospho-L-threonyl-[protein] + ADP + H(+)</text>
        <dbReference type="Rhea" id="RHEA:46608"/>
        <dbReference type="Rhea" id="RHEA-COMP:11060"/>
        <dbReference type="Rhea" id="RHEA-COMP:11605"/>
        <dbReference type="ChEBI" id="CHEBI:15378"/>
        <dbReference type="ChEBI" id="CHEBI:30013"/>
        <dbReference type="ChEBI" id="CHEBI:30616"/>
        <dbReference type="ChEBI" id="CHEBI:61977"/>
        <dbReference type="ChEBI" id="CHEBI:456216"/>
        <dbReference type="EC" id="2.7.11.1"/>
    </reaction>
</comment>
<proteinExistence type="inferred from homology"/>
<dbReference type="EC" id="2.7.11.1" evidence="1"/>
<dbReference type="FunFam" id="3.30.200.20:FF:000306">
    <property type="entry name" value="IKS protein kinase"/>
    <property type="match status" value="1"/>
</dbReference>
<keyword evidence="11" id="KW-0812">Transmembrane</keyword>
<dbReference type="Gene3D" id="3.30.200.20">
    <property type="entry name" value="Phosphorylase Kinase, domain 1"/>
    <property type="match status" value="1"/>
</dbReference>
<evidence type="ECO:0000256" key="9">
    <source>
        <dbReference type="ARBA" id="ARBA00048679"/>
    </source>
</evidence>
<dbReference type="Gene3D" id="1.10.510.10">
    <property type="entry name" value="Transferase(Phosphotransferase) domain 1"/>
    <property type="match status" value="1"/>
</dbReference>
<evidence type="ECO:0000256" key="10">
    <source>
        <dbReference type="SAM" id="MobiDB-lite"/>
    </source>
</evidence>
<dbReference type="Pfam" id="PF00069">
    <property type="entry name" value="Pkinase"/>
    <property type="match status" value="1"/>
</dbReference>
<dbReference type="PROSITE" id="PS00108">
    <property type="entry name" value="PROTEIN_KINASE_ST"/>
    <property type="match status" value="1"/>
</dbReference>
<dbReference type="InterPro" id="IPR000719">
    <property type="entry name" value="Prot_kinase_dom"/>
</dbReference>
<evidence type="ECO:0000256" key="7">
    <source>
        <dbReference type="ARBA" id="ARBA00037982"/>
    </source>
</evidence>
<evidence type="ECO:0000256" key="5">
    <source>
        <dbReference type="ARBA" id="ARBA00022777"/>
    </source>
</evidence>
<gene>
    <name evidence="13" type="ORF">E4U42_004588</name>
</gene>
<feature type="compositionally biased region" description="Polar residues" evidence="10">
    <location>
        <begin position="475"/>
        <end position="498"/>
    </location>
</feature>
<dbReference type="GO" id="GO:0004674">
    <property type="term" value="F:protein serine/threonine kinase activity"/>
    <property type="evidence" value="ECO:0007669"/>
    <property type="project" value="UniProtKB-KW"/>
</dbReference>
<evidence type="ECO:0000313" key="14">
    <source>
        <dbReference type="Proteomes" id="UP000811619"/>
    </source>
</evidence>
<keyword evidence="2" id="KW-0723">Serine/threonine-protein kinase</keyword>
<dbReference type="AlphaFoldDB" id="A0A8K0NLM5"/>
<keyword evidence="3" id="KW-0808">Transferase</keyword>
<evidence type="ECO:0000256" key="11">
    <source>
        <dbReference type="SAM" id="Phobius"/>
    </source>
</evidence>
<dbReference type="EMBL" id="SRPY01000041">
    <property type="protein sequence ID" value="KAG5929775.1"/>
    <property type="molecule type" value="Genomic_DNA"/>
</dbReference>
<keyword evidence="11" id="KW-0472">Membrane</keyword>
<evidence type="ECO:0000256" key="2">
    <source>
        <dbReference type="ARBA" id="ARBA00022527"/>
    </source>
</evidence>
<feature type="transmembrane region" description="Helical" evidence="11">
    <location>
        <begin position="703"/>
        <end position="724"/>
    </location>
</feature>
<keyword evidence="14" id="KW-1185">Reference proteome</keyword>
<dbReference type="FunFam" id="1.10.510.10:FF:000699">
    <property type="entry name" value="Probable serine/threonine-protein kinase iksA"/>
    <property type="match status" value="1"/>
</dbReference>
<dbReference type="PROSITE" id="PS50011">
    <property type="entry name" value="PROTEIN_KINASE_DOM"/>
    <property type="match status" value="1"/>
</dbReference>
<protein>
    <recommendedName>
        <fullName evidence="1">non-specific serine/threonine protein kinase</fullName>
        <ecNumber evidence="1">2.7.11.1</ecNumber>
    </recommendedName>
</protein>
<comment type="caution">
    <text evidence="13">The sequence shown here is derived from an EMBL/GenBank/DDBJ whole genome shotgun (WGS) entry which is preliminary data.</text>
</comment>
<feature type="compositionally biased region" description="Polar residues" evidence="10">
    <location>
        <begin position="101"/>
        <end position="118"/>
    </location>
</feature>
<evidence type="ECO:0000256" key="3">
    <source>
        <dbReference type="ARBA" id="ARBA00022679"/>
    </source>
</evidence>
<dbReference type="InterPro" id="IPR050339">
    <property type="entry name" value="CC_SR_Kinase"/>
</dbReference>
<evidence type="ECO:0000256" key="4">
    <source>
        <dbReference type="ARBA" id="ARBA00022741"/>
    </source>
</evidence>
<name>A0A8K0NLM5_9HYPO</name>
<dbReference type="InterPro" id="IPR008271">
    <property type="entry name" value="Ser/Thr_kinase_AS"/>
</dbReference>
<evidence type="ECO:0000256" key="8">
    <source>
        <dbReference type="ARBA" id="ARBA00047899"/>
    </source>
</evidence>
<comment type="similarity">
    <text evidence="7">Belongs to the protein kinase superfamily. Ser/Thr protein kinase family. GCN2 subfamily.</text>
</comment>
<dbReference type="OrthoDB" id="1405469at2759"/>
<evidence type="ECO:0000256" key="6">
    <source>
        <dbReference type="ARBA" id="ARBA00022840"/>
    </source>
</evidence>
<dbReference type="GO" id="GO:0005524">
    <property type="term" value="F:ATP binding"/>
    <property type="evidence" value="ECO:0007669"/>
    <property type="project" value="UniProtKB-KW"/>
</dbReference>
<feature type="region of interest" description="Disordered" evidence="10">
    <location>
        <begin position="475"/>
        <end position="572"/>
    </location>
</feature>
<keyword evidence="5" id="KW-0418">Kinase</keyword>
<comment type="catalytic activity">
    <reaction evidence="9">
        <text>L-seryl-[protein] + ATP = O-phospho-L-seryl-[protein] + ADP + H(+)</text>
        <dbReference type="Rhea" id="RHEA:17989"/>
        <dbReference type="Rhea" id="RHEA-COMP:9863"/>
        <dbReference type="Rhea" id="RHEA-COMP:11604"/>
        <dbReference type="ChEBI" id="CHEBI:15378"/>
        <dbReference type="ChEBI" id="CHEBI:29999"/>
        <dbReference type="ChEBI" id="CHEBI:30616"/>
        <dbReference type="ChEBI" id="CHEBI:83421"/>
        <dbReference type="ChEBI" id="CHEBI:456216"/>
        <dbReference type="EC" id="2.7.11.1"/>
    </reaction>
</comment>
<evidence type="ECO:0000259" key="12">
    <source>
        <dbReference type="PROSITE" id="PS50011"/>
    </source>
</evidence>
<feature type="region of interest" description="Disordered" evidence="10">
    <location>
        <begin position="84"/>
        <end position="119"/>
    </location>
</feature>
<keyword evidence="11" id="KW-1133">Transmembrane helix</keyword>
<dbReference type="SUPFAM" id="SSF56112">
    <property type="entry name" value="Protein kinase-like (PK-like)"/>
    <property type="match status" value="1"/>
</dbReference>
<dbReference type="Proteomes" id="UP000811619">
    <property type="component" value="Unassembled WGS sequence"/>
</dbReference>
<evidence type="ECO:0000313" key="13">
    <source>
        <dbReference type="EMBL" id="KAG5929775.1"/>
    </source>
</evidence>
<evidence type="ECO:0000256" key="1">
    <source>
        <dbReference type="ARBA" id="ARBA00012513"/>
    </source>
</evidence>
<feature type="compositionally biased region" description="Polar residues" evidence="10">
    <location>
        <begin position="522"/>
        <end position="551"/>
    </location>
</feature>
<feature type="domain" description="Protein kinase" evidence="12">
    <location>
        <begin position="153"/>
        <end position="473"/>
    </location>
</feature>
<dbReference type="PANTHER" id="PTHR11042">
    <property type="entry name" value="EUKARYOTIC TRANSLATION INITIATION FACTOR 2-ALPHA KINASE EIF2-ALPHA KINASE -RELATED"/>
    <property type="match status" value="1"/>
</dbReference>
<organism evidence="13 14">
    <name type="scientific">Claviceps africana</name>
    <dbReference type="NCBI Taxonomy" id="83212"/>
    <lineage>
        <taxon>Eukaryota</taxon>
        <taxon>Fungi</taxon>
        <taxon>Dikarya</taxon>
        <taxon>Ascomycota</taxon>
        <taxon>Pezizomycotina</taxon>
        <taxon>Sordariomycetes</taxon>
        <taxon>Hypocreomycetidae</taxon>
        <taxon>Hypocreales</taxon>
        <taxon>Clavicipitaceae</taxon>
        <taxon>Claviceps</taxon>
    </lineage>
</organism>
<reference evidence="13" key="1">
    <citation type="journal article" date="2020" name="bioRxiv">
        <title>Whole genome comparisons of ergot fungi reveals the divergence and evolution of species within the genus Claviceps are the result of varying mechanisms driving genome evolution and host range expansion.</title>
        <authorList>
            <person name="Wyka S.A."/>
            <person name="Mondo S.J."/>
            <person name="Liu M."/>
            <person name="Dettman J."/>
            <person name="Nalam V."/>
            <person name="Broders K.D."/>
        </authorList>
    </citation>
    <scope>NUCLEOTIDE SEQUENCE</scope>
    <source>
        <strain evidence="13">CCC 489</strain>
    </source>
</reference>
<dbReference type="SMART" id="SM00220">
    <property type="entry name" value="S_TKc"/>
    <property type="match status" value="1"/>
</dbReference>